<proteinExistence type="predicted"/>
<dbReference type="PANTHER" id="PTHR10763">
    <property type="entry name" value="CELL DIVISION CONTROL PROTEIN 6-RELATED"/>
    <property type="match status" value="1"/>
</dbReference>
<keyword evidence="6" id="KW-1185">Reference proteome</keyword>
<keyword evidence="1" id="KW-0235">DNA replication</keyword>
<evidence type="ECO:0000256" key="2">
    <source>
        <dbReference type="ARBA" id="ARBA00022741"/>
    </source>
</evidence>
<name>A0ABS6S314_9BACT</name>
<reference evidence="5 6" key="1">
    <citation type="journal article" date="2020" name="J Geophys Res Biogeosci">
        <title>Magnetotaxis as an Adaptation to Enable Bacterial Shuttling of Microbial Sulfur and Sulfur Cycling Across Aquatic Oxic#Anoxic Interfaces.</title>
        <authorList>
            <person name="Li J."/>
            <person name="Liu P."/>
            <person name="Wang J."/>
            <person name="Roberts A.P."/>
            <person name="Pan Y."/>
        </authorList>
    </citation>
    <scope>NUCLEOTIDE SEQUENCE [LARGE SCALE GENOMIC DNA]</scope>
    <source>
        <strain evidence="5 6">MYR-1_YQ</strain>
    </source>
</reference>
<evidence type="ECO:0000313" key="5">
    <source>
        <dbReference type="EMBL" id="MBV6343243.1"/>
    </source>
</evidence>
<gene>
    <name evidence="5" type="ORF">HWQ67_16820</name>
</gene>
<dbReference type="Proteomes" id="UP001196980">
    <property type="component" value="Unassembled WGS sequence"/>
</dbReference>
<evidence type="ECO:0000259" key="4">
    <source>
        <dbReference type="SMART" id="SM00382"/>
    </source>
</evidence>
<keyword evidence="2" id="KW-0547">Nucleotide-binding</keyword>
<dbReference type="PANTHER" id="PTHR10763:SF26">
    <property type="entry name" value="CELL DIVISION CONTROL PROTEIN 6 HOMOLOG"/>
    <property type="match status" value="1"/>
</dbReference>
<keyword evidence="3" id="KW-0067">ATP-binding</keyword>
<comment type="caution">
    <text evidence="5">The sequence shown here is derived from an EMBL/GenBank/DDBJ whole genome shotgun (WGS) entry which is preliminary data.</text>
</comment>
<evidence type="ECO:0000313" key="6">
    <source>
        <dbReference type="Proteomes" id="UP001196980"/>
    </source>
</evidence>
<protein>
    <submittedName>
        <fullName evidence="5">AAA family ATPase</fullName>
    </submittedName>
</protein>
<dbReference type="Pfam" id="PF13401">
    <property type="entry name" value="AAA_22"/>
    <property type="match status" value="1"/>
</dbReference>
<dbReference type="InterPro" id="IPR049945">
    <property type="entry name" value="AAA_22"/>
</dbReference>
<sequence length="353" mass="39230">MKDMLAGGETLFKNEDALDADYVPKLLPFREGQQFAIAAGIRPLFQGRNGTNCFVYGVPGIGKTVAVKHIFRDLETGSDDVQVVYVNCWQRNTSYQILVEICNELGYAFTQNKRQDELMGIVRGICNKKAAVFCFDEVDKAGDFDFLYSILQDVFKRSVILITNYKEWLAGLEPRVASRLLPDVVEFKSYSPDETRDILKQRMSAAFIPGCWTADAFEVVVERAAQAQDVRIGLFLMRQAGLAAEAASVRRITAEHARLAISKLDQMSVSKEADLADDTKLAFEIIKQSGGGKSGDLFKLYKDKGGEGTYKTFARKIEKLERAGMIKVNTVLGGKEGSTSHITLASAKRLDEF</sequence>
<dbReference type="Pfam" id="PF22703">
    <property type="entry name" value="Cdc6_lid"/>
    <property type="match status" value="1"/>
</dbReference>
<evidence type="ECO:0000256" key="3">
    <source>
        <dbReference type="ARBA" id="ARBA00022840"/>
    </source>
</evidence>
<feature type="domain" description="AAA+ ATPase" evidence="4">
    <location>
        <begin position="49"/>
        <end position="191"/>
    </location>
</feature>
<dbReference type="RefSeq" id="WP_218253847.1">
    <property type="nucleotide sequence ID" value="NZ_JABXWD010000498.1"/>
</dbReference>
<dbReference type="EMBL" id="JABXWD010000498">
    <property type="protein sequence ID" value="MBV6343243.1"/>
    <property type="molecule type" value="Genomic_DNA"/>
</dbReference>
<dbReference type="InterPro" id="IPR050311">
    <property type="entry name" value="ORC1/CDC6"/>
</dbReference>
<dbReference type="InterPro" id="IPR055237">
    <property type="entry name" value="Cdc6_lid"/>
</dbReference>
<dbReference type="InterPro" id="IPR003593">
    <property type="entry name" value="AAA+_ATPase"/>
</dbReference>
<organism evidence="5 6">
    <name type="scientific">Candidatus Magnetobacterium casense</name>
    <dbReference type="NCBI Taxonomy" id="1455061"/>
    <lineage>
        <taxon>Bacteria</taxon>
        <taxon>Pseudomonadati</taxon>
        <taxon>Nitrospirota</taxon>
        <taxon>Thermodesulfovibrionia</taxon>
        <taxon>Thermodesulfovibrionales</taxon>
        <taxon>Candidatus Magnetobacteriaceae</taxon>
        <taxon>Candidatus Magnetobacterium</taxon>
    </lineage>
</organism>
<dbReference type="SMART" id="SM00382">
    <property type="entry name" value="AAA"/>
    <property type="match status" value="1"/>
</dbReference>
<evidence type="ECO:0000256" key="1">
    <source>
        <dbReference type="ARBA" id="ARBA00022705"/>
    </source>
</evidence>
<accession>A0ABS6S314</accession>